<dbReference type="AlphaFoldDB" id="A0A2T2YLX5"/>
<name>A0A2T2YLX5_9BACT</name>
<sequence length="64" mass="7440">MRKKYLLGMGATLLILGAFVIGYFVLPLYQDESEQIATQYAKDARFRQVSQTPFFLQRILMHVI</sequence>
<comment type="caution">
    <text evidence="2">The sequence shown here is derived from an EMBL/GenBank/DDBJ whole genome shotgun (WGS) entry which is preliminary data.</text>
</comment>
<protein>
    <submittedName>
        <fullName evidence="2">Uncharacterized protein</fullName>
    </submittedName>
</protein>
<keyword evidence="1" id="KW-0812">Transmembrane</keyword>
<organism evidence="2 3">
    <name type="scientific">Adhaeribacter arboris</name>
    <dbReference type="NCBI Taxonomy" id="2072846"/>
    <lineage>
        <taxon>Bacteria</taxon>
        <taxon>Pseudomonadati</taxon>
        <taxon>Bacteroidota</taxon>
        <taxon>Cytophagia</taxon>
        <taxon>Cytophagales</taxon>
        <taxon>Hymenobacteraceae</taxon>
        <taxon>Adhaeribacter</taxon>
    </lineage>
</organism>
<keyword evidence="1" id="KW-1133">Transmembrane helix</keyword>
<reference evidence="2 3" key="1">
    <citation type="submission" date="2018-03" db="EMBL/GenBank/DDBJ databases">
        <title>Adhaeribacter sp. HMF7605 Genome sequencing and assembly.</title>
        <authorList>
            <person name="Kang H."/>
            <person name="Kang J."/>
            <person name="Cha I."/>
            <person name="Kim H."/>
            <person name="Joh K."/>
        </authorList>
    </citation>
    <scope>NUCLEOTIDE SEQUENCE [LARGE SCALE GENOMIC DNA]</scope>
    <source>
        <strain evidence="2 3">HMF7605</strain>
    </source>
</reference>
<gene>
    <name evidence="2" type="ORF">AHMF7605_24945</name>
</gene>
<dbReference type="RefSeq" id="WP_106932688.1">
    <property type="nucleotide sequence ID" value="NZ_PYFT01000001.1"/>
</dbReference>
<evidence type="ECO:0000313" key="3">
    <source>
        <dbReference type="Proteomes" id="UP000240357"/>
    </source>
</evidence>
<keyword evidence="1" id="KW-0472">Membrane</keyword>
<dbReference type="EMBL" id="PYFT01000001">
    <property type="protein sequence ID" value="PSR56510.1"/>
    <property type="molecule type" value="Genomic_DNA"/>
</dbReference>
<feature type="transmembrane region" description="Helical" evidence="1">
    <location>
        <begin position="6"/>
        <end position="26"/>
    </location>
</feature>
<dbReference type="Proteomes" id="UP000240357">
    <property type="component" value="Unassembled WGS sequence"/>
</dbReference>
<proteinExistence type="predicted"/>
<evidence type="ECO:0000313" key="2">
    <source>
        <dbReference type="EMBL" id="PSR56510.1"/>
    </source>
</evidence>
<evidence type="ECO:0000256" key="1">
    <source>
        <dbReference type="SAM" id="Phobius"/>
    </source>
</evidence>
<accession>A0A2T2YLX5</accession>
<keyword evidence="3" id="KW-1185">Reference proteome</keyword>